<name>J7U7A8_MORMO</name>
<gene>
    <name evidence="7" type="ORF">MU9_558</name>
</gene>
<feature type="domain" description="O-antigen ligase-related" evidence="6">
    <location>
        <begin position="183"/>
        <end position="311"/>
    </location>
</feature>
<dbReference type="InterPro" id="IPR007016">
    <property type="entry name" value="O-antigen_ligase-rel_domated"/>
</dbReference>
<evidence type="ECO:0000256" key="3">
    <source>
        <dbReference type="ARBA" id="ARBA00022989"/>
    </source>
</evidence>
<feature type="transmembrane region" description="Helical" evidence="5">
    <location>
        <begin position="149"/>
        <end position="166"/>
    </location>
</feature>
<evidence type="ECO:0000256" key="4">
    <source>
        <dbReference type="ARBA" id="ARBA00023136"/>
    </source>
</evidence>
<feature type="transmembrane region" description="Helical" evidence="5">
    <location>
        <begin position="256"/>
        <end position="272"/>
    </location>
</feature>
<dbReference type="InterPro" id="IPR051533">
    <property type="entry name" value="WaaL-like"/>
</dbReference>
<comment type="subcellular location">
    <subcellularLocation>
        <location evidence="1">Membrane</location>
        <topology evidence="1">Multi-pass membrane protein</topology>
    </subcellularLocation>
</comment>
<feature type="transmembrane region" description="Helical" evidence="5">
    <location>
        <begin position="56"/>
        <end position="75"/>
    </location>
</feature>
<feature type="transmembrane region" description="Helical" evidence="5">
    <location>
        <begin position="323"/>
        <end position="352"/>
    </location>
</feature>
<keyword evidence="2 5" id="KW-0812">Transmembrane</keyword>
<dbReference type="KEGG" id="mmk:MU9_558"/>
<evidence type="ECO:0000256" key="2">
    <source>
        <dbReference type="ARBA" id="ARBA00022692"/>
    </source>
</evidence>
<evidence type="ECO:0000313" key="7">
    <source>
        <dbReference type="EMBL" id="AGG29604.1"/>
    </source>
</evidence>
<feature type="transmembrane region" description="Helical" evidence="5">
    <location>
        <begin position="178"/>
        <end position="207"/>
    </location>
</feature>
<dbReference type="Proteomes" id="UP000011834">
    <property type="component" value="Chromosome"/>
</dbReference>
<organism evidence="7 8">
    <name type="scientific">Morganella morganii subsp. morganii KT</name>
    <dbReference type="NCBI Taxonomy" id="1124991"/>
    <lineage>
        <taxon>Bacteria</taxon>
        <taxon>Pseudomonadati</taxon>
        <taxon>Pseudomonadota</taxon>
        <taxon>Gammaproteobacteria</taxon>
        <taxon>Enterobacterales</taxon>
        <taxon>Morganellaceae</taxon>
        <taxon>Morganella</taxon>
    </lineage>
</organism>
<proteinExistence type="predicted"/>
<keyword evidence="8" id="KW-1185">Reference proteome</keyword>
<dbReference type="HOGENOM" id="CLU_760353_0_0_6"/>
<dbReference type="PANTHER" id="PTHR37422:SF13">
    <property type="entry name" value="LIPOPOLYSACCHARIDE BIOSYNTHESIS PROTEIN PA4999-RELATED"/>
    <property type="match status" value="1"/>
</dbReference>
<dbReference type="Pfam" id="PF04932">
    <property type="entry name" value="Wzy_C"/>
    <property type="match status" value="1"/>
</dbReference>
<dbReference type="GO" id="GO:0016020">
    <property type="term" value="C:membrane"/>
    <property type="evidence" value="ECO:0007669"/>
    <property type="project" value="UniProtKB-SubCell"/>
</dbReference>
<feature type="transmembrane region" description="Helical" evidence="5">
    <location>
        <begin position="15"/>
        <end position="44"/>
    </location>
</feature>
<keyword evidence="3 5" id="KW-1133">Transmembrane helix</keyword>
<protein>
    <recommendedName>
        <fullName evidence="6">O-antigen ligase-related domain-containing protein</fullName>
    </recommendedName>
</protein>
<evidence type="ECO:0000259" key="6">
    <source>
        <dbReference type="Pfam" id="PF04932"/>
    </source>
</evidence>
<feature type="transmembrane region" description="Helical" evidence="5">
    <location>
        <begin position="219"/>
        <end position="235"/>
    </location>
</feature>
<reference evidence="7 8" key="1">
    <citation type="journal article" date="2012" name="BMC Genomics">
        <title>Whole-genome sequencing and identification of Morganella morganii KT pathogenicity-related genes.</title>
        <authorList>
            <person name="Chen Y.T."/>
            <person name="Peng H.L."/>
            <person name="Shia W.C."/>
            <person name="Hsu F.R."/>
            <person name="Ken C.F."/>
            <person name="Tsao Y.M."/>
            <person name="Chen C.H."/>
            <person name="Liu C.E."/>
            <person name="Hsieh M.F."/>
            <person name="Chen H.C."/>
            <person name="Tang C.Y."/>
            <person name="Ku T.H."/>
        </authorList>
    </citation>
    <scope>NUCLEOTIDE SEQUENCE [LARGE SCALE GENOMIC DNA]</scope>
    <source>
        <strain evidence="7 8">KT</strain>
    </source>
</reference>
<evidence type="ECO:0000256" key="1">
    <source>
        <dbReference type="ARBA" id="ARBA00004141"/>
    </source>
</evidence>
<evidence type="ECO:0000256" key="5">
    <source>
        <dbReference type="SAM" id="Phobius"/>
    </source>
</evidence>
<feature type="transmembrane region" description="Helical" evidence="5">
    <location>
        <begin position="110"/>
        <end position="129"/>
    </location>
</feature>
<dbReference type="EMBL" id="CP004345">
    <property type="protein sequence ID" value="AGG29604.1"/>
    <property type="molecule type" value="Genomic_DNA"/>
</dbReference>
<keyword evidence="4 5" id="KW-0472">Membrane</keyword>
<sequence length="364" mass="41694">MTIYINSKSLNYKPWLLLLSLGGFLPFSEYNAILISIVAMRFIIPIFTPNQFDIKSIIGTFTLASIIALLVYHVLFSNYRLIWIIRYSFLALSLYMIAQCRIRISVKDTNLIALVVFAYVISDIIQLYTGTTLFLNNTNRTYGLTFQRIVFSDFIITLCILLIIIFETTSTVKNKYFIIILKLMCLAHVYMTGSRSFILILLFLIFYKPWVTSKFSVKLLSVITLISSLIILGIVNQRFSTSFDTSFGSNYSRMEFLNLGITLWKSYFYFGAGPGESINFLIANVTESQPAMHFDILLILSELGLIGVLLLSLLFIQLKNSKNIIILSALIFLSLQNSIYYTPYLIFIILAVESINIDKNYIKR</sequence>
<feature type="transmembrane region" description="Helical" evidence="5">
    <location>
        <begin position="292"/>
        <end position="316"/>
    </location>
</feature>
<feature type="transmembrane region" description="Helical" evidence="5">
    <location>
        <begin position="81"/>
        <end position="98"/>
    </location>
</feature>
<accession>J7U7A8</accession>
<dbReference type="PANTHER" id="PTHR37422">
    <property type="entry name" value="TEICHURONIC ACID BIOSYNTHESIS PROTEIN TUAE"/>
    <property type="match status" value="1"/>
</dbReference>
<dbReference type="RefSeq" id="WP_004236633.1">
    <property type="nucleotide sequence ID" value="NC_020418.1"/>
</dbReference>
<evidence type="ECO:0000313" key="8">
    <source>
        <dbReference type="Proteomes" id="UP000011834"/>
    </source>
</evidence>
<dbReference type="AlphaFoldDB" id="J7U7A8"/>